<keyword evidence="4" id="KW-1185">Reference proteome</keyword>
<dbReference type="EMBL" id="CAQQ02052880">
    <property type="status" value="NOT_ANNOTATED_CDS"/>
    <property type="molecule type" value="Genomic_DNA"/>
</dbReference>
<dbReference type="Gene3D" id="1.25.40.20">
    <property type="entry name" value="Ankyrin repeat-containing domain"/>
    <property type="match status" value="1"/>
</dbReference>
<dbReference type="InterPro" id="IPR047161">
    <property type="entry name" value="GIT-like"/>
</dbReference>
<dbReference type="SMART" id="SM00555">
    <property type="entry name" value="GIT"/>
    <property type="match status" value="1"/>
</dbReference>
<dbReference type="GO" id="GO:0036465">
    <property type="term" value="P:synaptic vesicle recycling"/>
    <property type="evidence" value="ECO:0007669"/>
    <property type="project" value="TreeGrafter"/>
</dbReference>
<reference evidence="3" key="2">
    <citation type="submission" date="2015-06" db="UniProtKB">
        <authorList>
            <consortium name="EnsemblMetazoa"/>
        </authorList>
    </citation>
    <scope>IDENTIFICATION</scope>
</reference>
<dbReference type="Pfam" id="PF00023">
    <property type="entry name" value="Ank"/>
    <property type="match status" value="1"/>
</dbReference>
<dbReference type="GO" id="GO:0008277">
    <property type="term" value="P:regulation of G protein-coupled receptor signaling pathway"/>
    <property type="evidence" value="ECO:0007669"/>
    <property type="project" value="TreeGrafter"/>
</dbReference>
<dbReference type="InterPro" id="IPR013724">
    <property type="entry name" value="GIT_SHD"/>
</dbReference>
<protein>
    <recommendedName>
        <fullName evidence="2">GIT Spa2 homology (SHD) domain-containing protein</fullName>
    </recommendedName>
</protein>
<dbReference type="STRING" id="36166.T1GK81"/>
<dbReference type="SMART" id="SM00248">
    <property type="entry name" value="ANK"/>
    <property type="match status" value="2"/>
</dbReference>
<dbReference type="GO" id="GO:0007420">
    <property type="term" value="P:brain development"/>
    <property type="evidence" value="ECO:0007669"/>
    <property type="project" value="InterPro"/>
</dbReference>
<dbReference type="GO" id="GO:0005096">
    <property type="term" value="F:GTPase activator activity"/>
    <property type="evidence" value="ECO:0007669"/>
    <property type="project" value="InterPro"/>
</dbReference>
<feature type="domain" description="GIT Spa2 homology (SHD)" evidence="2">
    <location>
        <begin position="107"/>
        <end position="137"/>
    </location>
</feature>
<accession>T1GK81</accession>
<dbReference type="GO" id="GO:0032012">
    <property type="term" value="P:regulation of ARF protein signal transduction"/>
    <property type="evidence" value="ECO:0007669"/>
    <property type="project" value="InterPro"/>
</dbReference>
<dbReference type="EMBL" id="CAQQ02052876">
    <property type="status" value="NOT_ANNOTATED_CDS"/>
    <property type="molecule type" value="Genomic_DNA"/>
</dbReference>
<dbReference type="Proteomes" id="UP000015102">
    <property type="component" value="Unassembled WGS sequence"/>
</dbReference>
<dbReference type="GO" id="GO:0031267">
    <property type="term" value="F:small GTPase binding"/>
    <property type="evidence" value="ECO:0007669"/>
    <property type="project" value="TreeGrafter"/>
</dbReference>
<evidence type="ECO:0000313" key="3">
    <source>
        <dbReference type="EnsemblMetazoa" id="MESCA003899-PA"/>
    </source>
</evidence>
<dbReference type="PANTHER" id="PTHR46097">
    <property type="entry name" value="G PROTEIN-COUPLED RECEPTOR KINASE INTERACTING ARFGAP"/>
    <property type="match status" value="1"/>
</dbReference>
<dbReference type="SUPFAM" id="SSF48403">
    <property type="entry name" value="Ankyrin repeat"/>
    <property type="match status" value="1"/>
</dbReference>
<keyword evidence="1" id="KW-0040">ANK repeat</keyword>
<sequence>MRGIEKDLSKQLHASVRSSNLETSLRLIVQGADPNYFHEEKRSTPLHVAAKFGQASQIELLLVYGANTNAVDGNEFIGLKKPDHSSGKHLNVPDPSQLNISEPVKIARGKLQLIPNKIFEELVMDIYDEVDRRENEAIWSTTVLQPESGCVPV</sequence>
<dbReference type="HOGENOM" id="CLU_1715340_0_0_1"/>
<dbReference type="AlphaFoldDB" id="T1GK81"/>
<dbReference type="EnsemblMetazoa" id="MESCA003899-RA">
    <property type="protein sequence ID" value="MESCA003899-PA"/>
    <property type="gene ID" value="MESCA003899"/>
</dbReference>
<dbReference type="Pfam" id="PF08518">
    <property type="entry name" value="GIT_SHD"/>
    <property type="match status" value="1"/>
</dbReference>
<organism evidence="3 4">
    <name type="scientific">Megaselia scalaris</name>
    <name type="common">Humpbacked fly</name>
    <name type="synonym">Phora scalaris</name>
    <dbReference type="NCBI Taxonomy" id="36166"/>
    <lineage>
        <taxon>Eukaryota</taxon>
        <taxon>Metazoa</taxon>
        <taxon>Ecdysozoa</taxon>
        <taxon>Arthropoda</taxon>
        <taxon>Hexapoda</taxon>
        <taxon>Insecta</taxon>
        <taxon>Pterygota</taxon>
        <taxon>Neoptera</taxon>
        <taxon>Endopterygota</taxon>
        <taxon>Diptera</taxon>
        <taxon>Brachycera</taxon>
        <taxon>Muscomorpha</taxon>
        <taxon>Platypezoidea</taxon>
        <taxon>Phoridae</taxon>
        <taxon>Megaseliini</taxon>
        <taxon>Megaselia</taxon>
    </lineage>
</organism>
<dbReference type="GO" id="GO:0098793">
    <property type="term" value="C:presynapse"/>
    <property type="evidence" value="ECO:0007669"/>
    <property type="project" value="GOC"/>
</dbReference>
<evidence type="ECO:0000256" key="1">
    <source>
        <dbReference type="PROSITE-ProRule" id="PRU00023"/>
    </source>
</evidence>
<proteinExistence type="predicted"/>
<dbReference type="PROSITE" id="PS50297">
    <property type="entry name" value="ANK_REP_REGION"/>
    <property type="match status" value="1"/>
</dbReference>
<dbReference type="InterPro" id="IPR036770">
    <property type="entry name" value="Ankyrin_rpt-contain_sf"/>
</dbReference>
<dbReference type="OMA" id="NEAIWST"/>
<dbReference type="EMBL" id="CAQQ02052877">
    <property type="status" value="NOT_ANNOTATED_CDS"/>
    <property type="molecule type" value="Genomic_DNA"/>
</dbReference>
<evidence type="ECO:0000313" key="4">
    <source>
        <dbReference type="Proteomes" id="UP000015102"/>
    </source>
</evidence>
<evidence type="ECO:0000259" key="2">
    <source>
        <dbReference type="SMART" id="SM00555"/>
    </source>
</evidence>
<dbReference type="PROSITE" id="PS50088">
    <property type="entry name" value="ANK_REPEAT"/>
    <property type="match status" value="1"/>
</dbReference>
<dbReference type="EMBL" id="CAQQ02052878">
    <property type="status" value="NOT_ANNOTATED_CDS"/>
    <property type="molecule type" value="Genomic_DNA"/>
</dbReference>
<feature type="repeat" description="ANK" evidence="1">
    <location>
        <begin position="41"/>
        <end position="73"/>
    </location>
</feature>
<reference evidence="4" key="1">
    <citation type="submission" date="2013-02" db="EMBL/GenBank/DDBJ databases">
        <authorList>
            <person name="Hughes D."/>
        </authorList>
    </citation>
    <scope>NUCLEOTIDE SEQUENCE</scope>
    <source>
        <strain>Durham</strain>
        <strain evidence="4">NC isolate 2 -- Noor lab</strain>
    </source>
</reference>
<dbReference type="EMBL" id="CAQQ02052879">
    <property type="status" value="NOT_ANNOTATED_CDS"/>
    <property type="molecule type" value="Genomic_DNA"/>
</dbReference>
<dbReference type="PANTHER" id="PTHR46097:SF3">
    <property type="entry name" value="ARF GTPASE-ACTIVATING PROTEIN GIT"/>
    <property type="match status" value="1"/>
</dbReference>
<dbReference type="EMBL" id="CAQQ02052875">
    <property type="status" value="NOT_ANNOTATED_CDS"/>
    <property type="molecule type" value="Genomic_DNA"/>
</dbReference>
<dbReference type="InterPro" id="IPR002110">
    <property type="entry name" value="Ankyrin_rpt"/>
</dbReference>
<name>T1GK81_MEGSC</name>